<dbReference type="InterPro" id="IPR021137">
    <property type="entry name" value="Ribosomal_bL35-like"/>
</dbReference>
<evidence type="ECO:0000256" key="5">
    <source>
        <dbReference type="RuleBase" id="RU000568"/>
    </source>
</evidence>
<dbReference type="GO" id="GO:0005840">
    <property type="term" value="C:ribosome"/>
    <property type="evidence" value="ECO:0007669"/>
    <property type="project" value="UniProtKB-KW"/>
</dbReference>
<protein>
    <recommendedName>
        <fullName evidence="4 5">50S ribosomal protein L35</fullName>
    </recommendedName>
</protein>
<evidence type="ECO:0000256" key="3">
    <source>
        <dbReference type="ARBA" id="ARBA00023274"/>
    </source>
</evidence>
<dbReference type="EMBL" id="MGFE01000020">
    <property type="protein sequence ID" value="OGL98348.1"/>
    <property type="molecule type" value="Genomic_DNA"/>
</dbReference>
<evidence type="ECO:0000256" key="6">
    <source>
        <dbReference type="SAM" id="MobiDB-lite"/>
    </source>
</evidence>
<proteinExistence type="inferred from homology"/>
<name>A0A1F7W7I7_9BACT</name>
<sequence>MKLKTHKALSKRIKITPTGKVLKRHSGQDHFNSRDSGKITRKKRRDTELSGAYTRAIKTLIPGT</sequence>
<dbReference type="PRINTS" id="PR00064">
    <property type="entry name" value="RIBOSOMALL35"/>
</dbReference>
<dbReference type="InterPro" id="IPR001706">
    <property type="entry name" value="Ribosomal_bL35"/>
</dbReference>
<evidence type="ECO:0000256" key="1">
    <source>
        <dbReference type="ARBA" id="ARBA00006598"/>
    </source>
</evidence>
<evidence type="ECO:0000256" key="4">
    <source>
        <dbReference type="ARBA" id="ARBA00035486"/>
    </source>
</evidence>
<dbReference type="GO" id="GO:0006412">
    <property type="term" value="P:translation"/>
    <property type="evidence" value="ECO:0007669"/>
    <property type="project" value="InterPro"/>
</dbReference>
<dbReference type="AlphaFoldDB" id="A0A1F7W7I7"/>
<dbReference type="InterPro" id="IPR037229">
    <property type="entry name" value="Ribosomal_bL35_sf"/>
</dbReference>
<gene>
    <name evidence="7" type="ORF">A2304_01470</name>
</gene>
<evidence type="ECO:0000313" key="7">
    <source>
        <dbReference type="EMBL" id="OGL98348.1"/>
    </source>
</evidence>
<evidence type="ECO:0000313" key="8">
    <source>
        <dbReference type="Proteomes" id="UP000176501"/>
    </source>
</evidence>
<comment type="similarity">
    <text evidence="1 5">Belongs to the bacterial ribosomal protein bL35 family.</text>
</comment>
<feature type="region of interest" description="Disordered" evidence="6">
    <location>
        <begin position="22"/>
        <end position="47"/>
    </location>
</feature>
<dbReference type="Gene3D" id="4.10.410.60">
    <property type="match status" value="1"/>
</dbReference>
<organism evidence="7 8">
    <name type="scientific">Candidatus Uhrbacteria bacterium RIFOXYB2_FULL_57_15</name>
    <dbReference type="NCBI Taxonomy" id="1802422"/>
    <lineage>
        <taxon>Bacteria</taxon>
        <taxon>Candidatus Uhriibacteriota</taxon>
    </lineage>
</organism>
<feature type="compositionally biased region" description="Basic and acidic residues" evidence="6">
    <location>
        <begin position="26"/>
        <end position="38"/>
    </location>
</feature>
<evidence type="ECO:0000256" key="2">
    <source>
        <dbReference type="ARBA" id="ARBA00022980"/>
    </source>
</evidence>
<dbReference type="GO" id="GO:0003735">
    <property type="term" value="F:structural constituent of ribosome"/>
    <property type="evidence" value="ECO:0007669"/>
    <property type="project" value="InterPro"/>
</dbReference>
<keyword evidence="2 5" id="KW-0689">Ribosomal protein</keyword>
<dbReference type="Proteomes" id="UP000176501">
    <property type="component" value="Unassembled WGS sequence"/>
</dbReference>
<accession>A0A1F7W7I7</accession>
<comment type="caution">
    <text evidence="7">The sequence shown here is derived from an EMBL/GenBank/DDBJ whole genome shotgun (WGS) entry which is preliminary data.</text>
</comment>
<reference evidence="7 8" key="1">
    <citation type="journal article" date="2016" name="Nat. Commun.">
        <title>Thousands of microbial genomes shed light on interconnected biogeochemical processes in an aquifer system.</title>
        <authorList>
            <person name="Anantharaman K."/>
            <person name="Brown C.T."/>
            <person name="Hug L.A."/>
            <person name="Sharon I."/>
            <person name="Castelle C.J."/>
            <person name="Probst A.J."/>
            <person name="Thomas B.C."/>
            <person name="Singh A."/>
            <person name="Wilkins M.J."/>
            <person name="Karaoz U."/>
            <person name="Brodie E.L."/>
            <person name="Williams K.H."/>
            <person name="Hubbard S.S."/>
            <person name="Banfield J.F."/>
        </authorList>
    </citation>
    <scope>NUCLEOTIDE SEQUENCE [LARGE SCALE GENOMIC DNA]</scope>
</reference>
<dbReference type="Pfam" id="PF01632">
    <property type="entry name" value="Ribosomal_L35p"/>
    <property type="match status" value="1"/>
</dbReference>
<keyword evidence="3 5" id="KW-0687">Ribonucleoprotein</keyword>
<dbReference type="SUPFAM" id="SSF143034">
    <property type="entry name" value="L35p-like"/>
    <property type="match status" value="1"/>
</dbReference>
<dbReference type="GO" id="GO:1990904">
    <property type="term" value="C:ribonucleoprotein complex"/>
    <property type="evidence" value="ECO:0007669"/>
    <property type="project" value="UniProtKB-KW"/>
</dbReference>